<evidence type="ECO:0000256" key="12">
    <source>
        <dbReference type="SAM" id="Phobius"/>
    </source>
</evidence>
<dbReference type="Pfam" id="PF12483">
    <property type="entry name" value="GIDE"/>
    <property type="match status" value="1"/>
</dbReference>
<comment type="subcellular location">
    <subcellularLocation>
        <location evidence="2">Membrane</location>
        <topology evidence="2">Multi-pass membrane protein</topology>
    </subcellularLocation>
</comment>
<evidence type="ECO:0000256" key="4">
    <source>
        <dbReference type="ARBA" id="ARBA00022679"/>
    </source>
</evidence>
<feature type="domain" description="E3 Ubiquitin ligase MUL1-like" evidence="13">
    <location>
        <begin position="142"/>
        <end position="215"/>
    </location>
</feature>
<keyword evidence="11 12" id="KW-0472">Membrane</keyword>
<evidence type="ECO:0000256" key="2">
    <source>
        <dbReference type="ARBA" id="ARBA00004141"/>
    </source>
</evidence>
<evidence type="ECO:0000256" key="9">
    <source>
        <dbReference type="ARBA" id="ARBA00022833"/>
    </source>
</evidence>
<accession>A0A9Q0YVQ3</accession>
<comment type="caution">
    <text evidence="14">The sequence shown here is derived from an EMBL/GenBank/DDBJ whole genome shotgun (WGS) entry which is preliminary data.</text>
</comment>
<dbReference type="PANTHER" id="PTHR47355">
    <property type="entry name" value="E3 UBIQUITIN-PROTEIN LIGASE SPL2"/>
    <property type="match status" value="1"/>
</dbReference>
<evidence type="ECO:0000256" key="6">
    <source>
        <dbReference type="ARBA" id="ARBA00022723"/>
    </source>
</evidence>
<dbReference type="GO" id="GO:0061630">
    <property type="term" value="F:ubiquitin protein ligase activity"/>
    <property type="evidence" value="ECO:0007669"/>
    <property type="project" value="UniProtKB-EC"/>
</dbReference>
<keyword evidence="7" id="KW-0863">Zinc-finger</keyword>
<keyword evidence="4" id="KW-0808">Transferase</keyword>
<reference evidence="14" key="1">
    <citation type="submission" date="2022-11" db="EMBL/GenBank/DDBJ databases">
        <authorList>
            <person name="Hyden B.L."/>
            <person name="Feng K."/>
            <person name="Yates T."/>
            <person name="Jawdy S."/>
            <person name="Smart L.B."/>
            <person name="Muchero W."/>
        </authorList>
    </citation>
    <scope>NUCLEOTIDE SEQUENCE</scope>
    <source>
        <tissue evidence="14">Shoot tip</tissue>
    </source>
</reference>
<evidence type="ECO:0000256" key="11">
    <source>
        <dbReference type="ARBA" id="ARBA00023136"/>
    </source>
</evidence>
<dbReference type="Proteomes" id="UP001151532">
    <property type="component" value="Chromosome 1"/>
</dbReference>
<organism evidence="14 15">
    <name type="scientific">Salix purpurea</name>
    <name type="common">Purple osier willow</name>
    <dbReference type="NCBI Taxonomy" id="77065"/>
    <lineage>
        <taxon>Eukaryota</taxon>
        <taxon>Viridiplantae</taxon>
        <taxon>Streptophyta</taxon>
        <taxon>Embryophyta</taxon>
        <taxon>Tracheophyta</taxon>
        <taxon>Spermatophyta</taxon>
        <taxon>Magnoliopsida</taxon>
        <taxon>eudicotyledons</taxon>
        <taxon>Gunneridae</taxon>
        <taxon>Pentapetalae</taxon>
        <taxon>rosids</taxon>
        <taxon>fabids</taxon>
        <taxon>Malpighiales</taxon>
        <taxon>Salicaceae</taxon>
        <taxon>Saliceae</taxon>
        <taxon>Salix</taxon>
    </lineage>
</organism>
<evidence type="ECO:0000259" key="13">
    <source>
        <dbReference type="Pfam" id="PF12483"/>
    </source>
</evidence>
<name>A0A9Q0YVQ3_SALPP</name>
<dbReference type="EMBL" id="JAPFFK010000015">
    <property type="protein sequence ID" value="KAJ6711673.1"/>
    <property type="molecule type" value="Genomic_DNA"/>
</dbReference>
<dbReference type="PANTHER" id="PTHR47355:SF1">
    <property type="entry name" value="E3 UBIQUITIN-PROTEIN LIGASE SPL2"/>
    <property type="match status" value="1"/>
</dbReference>
<protein>
    <recommendedName>
        <fullName evidence="3">RING-type E3 ubiquitin transferase</fullName>
        <ecNumber evidence="3">2.3.2.27</ecNumber>
    </recommendedName>
</protein>
<keyword evidence="6" id="KW-0479">Metal-binding</keyword>
<keyword evidence="10 12" id="KW-1133">Transmembrane helix</keyword>
<feature type="transmembrane region" description="Helical" evidence="12">
    <location>
        <begin position="240"/>
        <end position="259"/>
    </location>
</feature>
<reference evidence="14" key="2">
    <citation type="journal article" date="2023" name="Int. J. Mol. Sci.">
        <title>De Novo Assembly and Annotation of 11 Diverse Shrub Willow (Salix) Genomes Reveals Novel Gene Organization in Sex-Linked Regions.</title>
        <authorList>
            <person name="Hyden B."/>
            <person name="Feng K."/>
            <person name="Yates T.B."/>
            <person name="Jawdy S."/>
            <person name="Cereghino C."/>
            <person name="Smart L.B."/>
            <person name="Muchero W."/>
        </authorList>
    </citation>
    <scope>NUCLEOTIDE SEQUENCE</scope>
    <source>
        <tissue evidence="14">Shoot tip</tissue>
    </source>
</reference>
<evidence type="ECO:0000313" key="14">
    <source>
        <dbReference type="EMBL" id="KAJ6711673.1"/>
    </source>
</evidence>
<dbReference type="AlphaFoldDB" id="A0A9Q0YVQ3"/>
<evidence type="ECO:0000256" key="1">
    <source>
        <dbReference type="ARBA" id="ARBA00000900"/>
    </source>
</evidence>
<proteinExistence type="predicted"/>
<gene>
    <name evidence="14" type="ORF">OIU79_007998</name>
</gene>
<evidence type="ECO:0000256" key="8">
    <source>
        <dbReference type="ARBA" id="ARBA00022786"/>
    </source>
</evidence>
<dbReference type="GO" id="GO:0016567">
    <property type="term" value="P:protein ubiquitination"/>
    <property type="evidence" value="ECO:0007669"/>
    <property type="project" value="InterPro"/>
</dbReference>
<evidence type="ECO:0000256" key="3">
    <source>
        <dbReference type="ARBA" id="ARBA00012483"/>
    </source>
</evidence>
<keyword evidence="9" id="KW-0862">Zinc</keyword>
<evidence type="ECO:0000256" key="5">
    <source>
        <dbReference type="ARBA" id="ARBA00022692"/>
    </source>
</evidence>
<sequence length="263" mass="29603">MSSRSHEQALAALLSQLALSFDGAILGVALAYAAVRSILNYTANSKSLAKISRAPTLSVSDLRSLLQNHDEDRQDHEHNLVIVRGLVEAKSAVDWTWKKSFRPPNVLRSHDSAYAAVILQKTQTCIYNEWKGFLGWTSELRAIFGRSLKEQETTLLRTVPFVLVEGAQWPRSDYVIVNMDGSIHPLPLSTVYHQFQPVPASRYTFIQALFGHEYPVSSKFVNSRCCFICLKIILSIFNPYRFRYCFISAAAFLLLMSLLGQTA</sequence>
<keyword evidence="5 12" id="KW-0812">Transmembrane</keyword>
<dbReference type="InterPro" id="IPR022170">
    <property type="entry name" value="MUL1-like"/>
</dbReference>
<evidence type="ECO:0000256" key="10">
    <source>
        <dbReference type="ARBA" id="ARBA00022989"/>
    </source>
</evidence>
<comment type="catalytic activity">
    <reaction evidence="1">
        <text>S-ubiquitinyl-[E2 ubiquitin-conjugating enzyme]-L-cysteine + [acceptor protein]-L-lysine = [E2 ubiquitin-conjugating enzyme]-L-cysteine + N(6)-ubiquitinyl-[acceptor protein]-L-lysine.</text>
        <dbReference type="EC" id="2.3.2.27"/>
    </reaction>
</comment>
<dbReference type="OrthoDB" id="1711136at2759"/>
<dbReference type="EC" id="2.3.2.27" evidence="3"/>
<dbReference type="InterPro" id="IPR044247">
    <property type="entry name" value="SPL2-like"/>
</dbReference>
<dbReference type="GO" id="GO:0016020">
    <property type="term" value="C:membrane"/>
    <property type="evidence" value="ECO:0007669"/>
    <property type="project" value="UniProtKB-SubCell"/>
</dbReference>
<evidence type="ECO:0000256" key="7">
    <source>
        <dbReference type="ARBA" id="ARBA00022771"/>
    </source>
</evidence>
<keyword evidence="8" id="KW-0833">Ubl conjugation pathway</keyword>
<evidence type="ECO:0000313" key="15">
    <source>
        <dbReference type="Proteomes" id="UP001151532"/>
    </source>
</evidence>
<keyword evidence="15" id="KW-1185">Reference proteome</keyword>
<dbReference type="GO" id="GO:0008270">
    <property type="term" value="F:zinc ion binding"/>
    <property type="evidence" value="ECO:0007669"/>
    <property type="project" value="UniProtKB-KW"/>
</dbReference>